<name>A0A430V3C8_THESC</name>
<dbReference type="EMBL" id="PEMJ01000033">
    <property type="protein sequence ID" value="RTI17439.1"/>
    <property type="molecule type" value="Genomic_DNA"/>
</dbReference>
<evidence type="ECO:0000313" key="1">
    <source>
        <dbReference type="EMBL" id="RTI17439.1"/>
    </source>
</evidence>
<organism evidence="1 2">
    <name type="scientific">Thermus scotoductus</name>
    <dbReference type="NCBI Taxonomy" id="37636"/>
    <lineage>
        <taxon>Bacteria</taxon>
        <taxon>Thermotogati</taxon>
        <taxon>Deinococcota</taxon>
        <taxon>Deinococci</taxon>
        <taxon>Thermales</taxon>
        <taxon>Thermaceae</taxon>
        <taxon>Thermus</taxon>
    </lineage>
</organism>
<reference evidence="1 2" key="1">
    <citation type="journal article" date="2019" name="Extremophiles">
        <title>Biogeography of thermophiles and predominance of Thermus scotoductus in domestic water heaters.</title>
        <authorList>
            <person name="Wilpiszeski R.L."/>
            <person name="Zhang Z."/>
            <person name="House C.H."/>
        </authorList>
    </citation>
    <scope>NUCLEOTIDE SEQUENCE [LARGE SCALE GENOMIC DNA]</scope>
    <source>
        <strain evidence="1 2">14_S14</strain>
    </source>
</reference>
<sequence length="95" mass="10728">MPVKRPFKSALDTIRSYGLTPAELRERARLALSHKQAFLAQLYLDEAEAQEAALRASRSQACDLCGGRGMLDDIPCWRCDPELLGRRLVEVRREA</sequence>
<dbReference type="Proteomes" id="UP000287155">
    <property type="component" value="Unassembled WGS sequence"/>
</dbReference>
<comment type="caution">
    <text evidence="1">The sequence shown here is derived from an EMBL/GenBank/DDBJ whole genome shotgun (WGS) entry which is preliminary data.</text>
</comment>
<accession>A0A430V3C8</accession>
<protein>
    <submittedName>
        <fullName evidence="1">Uncharacterized protein</fullName>
    </submittedName>
</protein>
<dbReference type="AlphaFoldDB" id="A0A430V3C8"/>
<evidence type="ECO:0000313" key="2">
    <source>
        <dbReference type="Proteomes" id="UP000287155"/>
    </source>
</evidence>
<proteinExistence type="predicted"/>
<gene>
    <name evidence="1" type="ORF">CSW27_01720</name>
</gene>